<dbReference type="AlphaFoldDB" id="A0AAV8GN38"/>
<dbReference type="SUPFAM" id="SSF50494">
    <property type="entry name" value="Trypsin-like serine proteases"/>
    <property type="match status" value="1"/>
</dbReference>
<evidence type="ECO:0000313" key="1">
    <source>
        <dbReference type="EMBL" id="KAJ4805704.1"/>
    </source>
</evidence>
<sequence>MEGSMKLDQRSWGDSVLGKRKKDSMSRGSVSFKGNFDEAISFVVDRKYPDIKNERAALKMSPSVVSVFCSIGGMESFGSGTIIESIHAEGEFTATVLTSSYVVHSRDESNNTLEIRVRLANGEDVLGTLTRVDPYYRIALVEIHSKVQLRVAELRPVDDSLDFSQDDTPSLYLGHEYKKIHPGERCTIVGRISQKWPFEAVAFTVEYPQRIIFNWPNKCDELVLLSGRMLYHCTGGPVINSDSEVIGVAQGRGFCPSFIPTNVVLRWLDAIKSGRPLRRLRLQMDLWNLYSEEFGLLEKFAQLRPDVSKGIIVKTNYSLSPLFSQFQPNFQTELLPGDAIVECDGEIVCGRLRVCNFIIILFFL</sequence>
<name>A0AAV8GN38_9POAL</name>
<reference evidence="1" key="1">
    <citation type="submission" date="2022-08" db="EMBL/GenBank/DDBJ databases">
        <authorList>
            <person name="Marques A."/>
        </authorList>
    </citation>
    <scope>NUCLEOTIDE SEQUENCE</scope>
    <source>
        <strain evidence="1">RhyPub2mFocal</strain>
        <tissue evidence="1">Leaves</tissue>
    </source>
</reference>
<dbReference type="PANTHER" id="PTHR47389">
    <property type="entry name" value="OS09G0436400 PROTEIN"/>
    <property type="match status" value="1"/>
</dbReference>
<dbReference type="Proteomes" id="UP001140206">
    <property type="component" value="Chromosome 1"/>
</dbReference>
<protein>
    <submittedName>
        <fullName evidence="1">PDZ domain protein</fullName>
    </submittedName>
</protein>
<comment type="caution">
    <text evidence="1">The sequence shown here is derived from an EMBL/GenBank/DDBJ whole genome shotgun (WGS) entry which is preliminary data.</text>
</comment>
<keyword evidence="2" id="KW-1185">Reference proteome</keyword>
<proteinExistence type="predicted"/>
<gene>
    <name evidence="1" type="ORF">LUZ62_018270</name>
</gene>
<dbReference type="InterPro" id="IPR009003">
    <property type="entry name" value="Peptidase_S1_PA"/>
</dbReference>
<evidence type="ECO:0000313" key="2">
    <source>
        <dbReference type="Proteomes" id="UP001140206"/>
    </source>
</evidence>
<dbReference type="PANTHER" id="PTHR47389:SF4">
    <property type="entry name" value="OS09G0436400 PROTEIN"/>
    <property type="match status" value="1"/>
</dbReference>
<organism evidence="1 2">
    <name type="scientific">Rhynchospora pubera</name>
    <dbReference type="NCBI Taxonomy" id="906938"/>
    <lineage>
        <taxon>Eukaryota</taxon>
        <taxon>Viridiplantae</taxon>
        <taxon>Streptophyta</taxon>
        <taxon>Embryophyta</taxon>
        <taxon>Tracheophyta</taxon>
        <taxon>Spermatophyta</taxon>
        <taxon>Magnoliopsida</taxon>
        <taxon>Liliopsida</taxon>
        <taxon>Poales</taxon>
        <taxon>Cyperaceae</taxon>
        <taxon>Cyperoideae</taxon>
        <taxon>Rhynchosporeae</taxon>
        <taxon>Rhynchospora</taxon>
    </lineage>
</organism>
<accession>A0AAV8GN38</accession>
<dbReference type="Pfam" id="PF13365">
    <property type="entry name" value="Trypsin_2"/>
    <property type="match status" value="1"/>
</dbReference>
<dbReference type="Gene3D" id="2.40.10.120">
    <property type="match status" value="1"/>
</dbReference>
<dbReference type="EMBL" id="JAMFTS010000001">
    <property type="protein sequence ID" value="KAJ4805704.1"/>
    <property type="molecule type" value="Genomic_DNA"/>
</dbReference>